<dbReference type="OrthoDB" id="9762009at2"/>
<dbReference type="InterPro" id="IPR025202">
    <property type="entry name" value="PLD-like_dom"/>
</dbReference>
<feature type="domain" description="PLD phosphodiesterase" evidence="2">
    <location>
        <begin position="315"/>
        <end position="342"/>
    </location>
</feature>
<dbReference type="InterPro" id="IPR001736">
    <property type="entry name" value="PLipase_D/transphosphatidylase"/>
</dbReference>
<feature type="transmembrane region" description="Helical" evidence="1">
    <location>
        <begin position="428"/>
        <end position="446"/>
    </location>
</feature>
<keyword evidence="1" id="KW-0812">Transmembrane</keyword>
<dbReference type="Proteomes" id="UP000238348">
    <property type="component" value="Chromosome"/>
</dbReference>
<dbReference type="CDD" id="cd09159">
    <property type="entry name" value="PLDc_ybhO_like_2"/>
    <property type="match status" value="1"/>
</dbReference>
<dbReference type="SMART" id="SM00155">
    <property type="entry name" value="PLDc"/>
    <property type="match status" value="2"/>
</dbReference>
<dbReference type="GO" id="GO:0030572">
    <property type="term" value="F:phosphatidyltransferase activity"/>
    <property type="evidence" value="ECO:0007669"/>
    <property type="project" value="UniProtKB-ARBA"/>
</dbReference>
<name>A0A2L0EYL9_SORCE</name>
<evidence type="ECO:0000313" key="4">
    <source>
        <dbReference type="Proteomes" id="UP000238348"/>
    </source>
</evidence>
<accession>A0A2L0EYL9</accession>
<sequence length="486" mass="52097">MTAARVPARVPALIPPTNAPLRALARETFSRVAGAPLIGGNRVDLLIDGRANFDAWLAAIRAARTSILFENYIFDDDALAREFRDALSERAAAGVHVSVVRDWFGCLGASADHFWSTLRAAGGEVRTYNPFRFTSPFGWVARDHRKLLVVDAEVGFVSGVCVSGKWLGDAARRVTPWRDTGIAVRGPAVRALADAFADNWTSLGEGLPADLPVLTGVPPAVGPVDLRVVAKLPSTTGLYRLDQLVAALAQRTLWLTDAYFVGIAPYVQALAAAARDGVDVRLLVPGTSDLPAVGTLSRAGYRPLLEAGVRVYEWNGSMLHAKTAVSDGRWARVGSSNLNVASWLENCEIDVVVEDEEFAGRMQAQYEEDLRGATEIVLHARRRTRHDRKRPSKAAGTGRSAAGALRLANTVGAAMTNRRVLGTAEGSILLGGALLLLGSAAVALYFPRLLAWPLAVLALWSAISLLIRYVALARRARAAASSTRTP</sequence>
<keyword evidence="1" id="KW-1133">Transmembrane helix</keyword>
<gene>
    <name evidence="3" type="ORF">SOCE26_058570</name>
</gene>
<dbReference type="PROSITE" id="PS50035">
    <property type="entry name" value="PLD"/>
    <property type="match status" value="1"/>
</dbReference>
<proteinExistence type="predicted"/>
<dbReference type="Pfam" id="PF13091">
    <property type="entry name" value="PLDc_2"/>
    <property type="match status" value="1"/>
</dbReference>
<dbReference type="PANTHER" id="PTHR21248">
    <property type="entry name" value="CARDIOLIPIN SYNTHASE"/>
    <property type="match status" value="1"/>
</dbReference>
<evidence type="ECO:0000256" key="1">
    <source>
        <dbReference type="SAM" id="Phobius"/>
    </source>
</evidence>
<evidence type="ECO:0000313" key="3">
    <source>
        <dbReference type="EMBL" id="AUX44393.1"/>
    </source>
</evidence>
<dbReference type="SUPFAM" id="SSF56024">
    <property type="entry name" value="Phospholipase D/nuclease"/>
    <property type="match status" value="2"/>
</dbReference>
<organism evidence="3 4">
    <name type="scientific">Sorangium cellulosum</name>
    <name type="common">Polyangium cellulosum</name>
    <dbReference type="NCBI Taxonomy" id="56"/>
    <lineage>
        <taxon>Bacteria</taxon>
        <taxon>Pseudomonadati</taxon>
        <taxon>Myxococcota</taxon>
        <taxon>Polyangia</taxon>
        <taxon>Polyangiales</taxon>
        <taxon>Polyangiaceae</taxon>
        <taxon>Sorangium</taxon>
    </lineage>
</organism>
<dbReference type="Gene3D" id="3.30.870.10">
    <property type="entry name" value="Endonuclease Chain A"/>
    <property type="match status" value="2"/>
</dbReference>
<dbReference type="GO" id="GO:0032049">
    <property type="term" value="P:cardiolipin biosynthetic process"/>
    <property type="evidence" value="ECO:0007669"/>
    <property type="project" value="UniProtKB-ARBA"/>
</dbReference>
<protein>
    <submittedName>
        <fullName evidence="3">Phospholipase</fullName>
    </submittedName>
</protein>
<feature type="transmembrane region" description="Helical" evidence="1">
    <location>
        <begin position="452"/>
        <end position="471"/>
    </location>
</feature>
<reference evidence="3 4" key="1">
    <citation type="submission" date="2015-09" db="EMBL/GenBank/DDBJ databases">
        <title>Sorangium comparison.</title>
        <authorList>
            <person name="Zaburannyi N."/>
            <person name="Bunk B."/>
            <person name="Overmann J."/>
            <person name="Mueller R."/>
        </authorList>
    </citation>
    <scope>NUCLEOTIDE SEQUENCE [LARGE SCALE GENOMIC DNA]</scope>
    <source>
        <strain evidence="3 4">So ce26</strain>
    </source>
</reference>
<dbReference type="AlphaFoldDB" id="A0A2L0EYL9"/>
<evidence type="ECO:0000259" key="2">
    <source>
        <dbReference type="PROSITE" id="PS50035"/>
    </source>
</evidence>
<dbReference type="CDD" id="cd09110">
    <property type="entry name" value="PLDc_CLS_1"/>
    <property type="match status" value="1"/>
</dbReference>
<dbReference type="RefSeq" id="WP_104982924.1">
    <property type="nucleotide sequence ID" value="NZ_CP012673.1"/>
</dbReference>
<dbReference type="PANTHER" id="PTHR21248:SF22">
    <property type="entry name" value="PHOSPHOLIPASE D"/>
    <property type="match status" value="1"/>
</dbReference>
<keyword evidence="1" id="KW-0472">Membrane</keyword>
<dbReference type="EMBL" id="CP012673">
    <property type="protein sequence ID" value="AUX44393.1"/>
    <property type="molecule type" value="Genomic_DNA"/>
</dbReference>